<dbReference type="EMBL" id="JAMQYH010000003">
    <property type="protein sequence ID" value="KAJ1694075.1"/>
    <property type="molecule type" value="Genomic_DNA"/>
</dbReference>
<dbReference type="InterPro" id="IPR023213">
    <property type="entry name" value="CAT-like_dom_sf"/>
</dbReference>
<evidence type="ECO:0000313" key="4">
    <source>
        <dbReference type="EMBL" id="KAJ1694075.1"/>
    </source>
</evidence>
<comment type="similarity">
    <text evidence="1">Belongs to the plant acyltransferase family.</text>
</comment>
<protein>
    <submittedName>
        <fullName evidence="4">Uncharacterized protein</fullName>
    </submittedName>
</protein>
<dbReference type="AlphaFoldDB" id="A0A9Q0CHQ7"/>
<reference evidence="4" key="1">
    <citation type="journal article" date="2022" name="Cell">
        <title>Repeat-based holocentromeres influence genome architecture and karyotype evolution.</title>
        <authorList>
            <person name="Hofstatter P.G."/>
            <person name="Thangavel G."/>
            <person name="Lux T."/>
            <person name="Neumann P."/>
            <person name="Vondrak T."/>
            <person name="Novak P."/>
            <person name="Zhang M."/>
            <person name="Costa L."/>
            <person name="Castellani M."/>
            <person name="Scott A."/>
            <person name="Toegelov H."/>
            <person name="Fuchs J."/>
            <person name="Mata-Sucre Y."/>
            <person name="Dias Y."/>
            <person name="Vanzela A.L.L."/>
            <person name="Huettel B."/>
            <person name="Almeida C.C.S."/>
            <person name="Simkova H."/>
            <person name="Souza G."/>
            <person name="Pedrosa-Harand A."/>
            <person name="Macas J."/>
            <person name="Mayer K.F.X."/>
            <person name="Houben A."/>
            <person name="Marques A."/>
        </authorList>
    </citation>
    <scope>NUCLEOTIDE SEQUENCE</scope>
    <source>
        <strain evidence="4">RhyBre1mFocal</strain>
    </source>
</reference>
<evidence type="ECO:0000313" key="5">
    <source>
        <dbReference type="Proteomes" id="UP001151287"/>
    </source>
</evidence>
<evidence type="ECO:0000256" key="1">
    <source>
        <dbReference type="ARBA" id="ARBA00009861"/>
    </source>
</evidence>
<keyword evidence="2" id="KW-0808">Transferase</keyword>
<evidence type="ECO:0000256" key="2">
    <source>
        <dbReference type="ARBA" id="ARBA00022679"/>
    </source>
</evidence>
<dbReference type="Proteomes" id="UP001151287">
    <property type="component" value="Unassembled WGS sequence"/>
</dbReference>
<dbReference type="PANTHER" id="PTHR31642:SF278">
    <property type="entry name" value="TRYPTAMINE HYDROXYCINNAMOYLTRANSFERASE 1"/>
    <property type="match status" value="1"/>
</dbReference>
<keyword evidence="5" id="KW-1185">Reference proteome</keyword>
<name>A0A9Q0CHQ7_9POAL</name>
<accession>A0A9Q0CHQ7</accession>
<dbReference type="InterPro" id="IPR050317">
    <property type="entry name" value="Plant_Fungal_Acyltransferase"/>
</dbReference>
<dbReference type="PANTHER" id="PTHR31642">
    <property type="entry name" value="TRICHOTHECENE 3-O-ACETYLTRANSFERASE"/>
    <property type="match status" value="1"/>
</dbReference>
<gene>
    <name evidence="4" type="ORF">LUZ63_010773</name>
</gene>
<keyword evidence="3" id="KW-0012">Acyltransferase</keyword>
<evidence type="ECO:0000256" key="3">
    <source>
        <dbReference type="ARBA" id="ARBA00023315"/>
    </source>
</evidence>
<dbReference type="GO" id="GO:0016747">
    <property type="term" value="F:acyltransferase activity, transferring groups other than amino-acyl groups"/>
    <property type="evidence" value="ECO:0007669"/>
    <property type="project" value="TreeGrafter"/>
</dbReference>
<proteinExistence type="inferred from homology"/>
<dbReference type="Gene3D" id="3.30.559.10">
    <property type="entry name" value="Chloramphenicol acetyltransferase-like domain"/>
    <property type="match status" value="2"/>
</dbReference>
<dbReference type="Pfam" id="PF02458">
    <property type="entry name" value="Transferase"/>
    <property type="match status" value="1"/>
</dbReference>
<sequence>MAAVITCTSLLKPATSFQSSDTLIPLTIFDRAAFPGHVPHIFAFQSPTPSNKQLKQGLSQVLSHFPHVAGRLTFDSKHQLCIALNNAGVRVVEVRVSSTLCKNISLEGTKNLKELYPSIDEGIEELMQVQLNRYMCGGLVIGMTCHHFLGDGQSISFFCSAWAQTVRAPGMHVLATPFLDRGAIVIPRKIPRTSFDHAIIEFKKRVFNSIFDSCTTQNKAQNLTLHFSVDFISNLIALVPGGCTKFEGLLSHLWKKITAARGLKGTDFTEIKIAVNCRGRVKPAVPMDFFGNMVLWAYPSLYVKDLLTSSYAQVVMVIRKAVAQLDDTYIKSFIDFGAIASEKGEELSATYPAPATSLSPHLEIDSSLGFRFSDLDFGYGPPSVFFQPNEPIEGSMEFSPSCKERGGVDVFLALSEDHIDVFRQICYSIEESAVGCKQIGILESRL</sequence>
<dbReference type="OrthoDB" id="671439at2759"/>
<organism evidence="4 5">
    <name type="scientific">Rhynchospora breviuscula</name>
    <dbReference type="NCBI Taxonomy" id="2022672"/>
    <lineage>
        <taxon>Eukaryota</taxon>
        <taxon>Viridiplantae</taxon>
        <taxon>Streptophyta</taxon>
        <taxon>Embryophyta</taxon>
        <taxon>Tracheophyta</taxon>
        <taxon>Spermatophyta</taxon>
        <taxon>Magnoliopsida</taxon>
        <taxon>Liliopsida</taxon>
        <taxon>Poales</taxon>
        <taxon>Cyperaceae</taxon>
        <taxon>Cyperoideae</taxon>
        <taxon>Rhynchosporeae</taxon>
        <taxon>Rhynchospora</taxon>
    </lineage>
</organism>
<comment type="caution">
    <text evidence="4">The sequence shown here is derived from an EMBL/GenBank/DDBJ whole genome shotgun (WGS) entry which is preliminary data.</text>
</comment>